<dbReference type="EnsemblPlants" id="OB08G23740.1">
    <property type="protein sequence ID" value="OB08G23740.1"/>
    <property type="gene ID" value="OB08G23740"/>
</dbReference>
<dbReference type="Gramene" id="OB08G23740.1">
    <property type="protein sequence ID" value="OB08G23740.1"/>
    <property type="gene ID" value="OB08G23740"/>
</dbReference>
<proteinExistence type="predicted"/>
<accession>J3MTE4</accession>
<dbReference type="AlphaFoldDB" id="J3MTE4"/>
<reference evidence="1" key="2">
    <citation type="submission" date="2013-04" db="UniProtKB">
        <authorList>
            <consortium name="EnsemblPlants"/>
        </authorList>
    </citation>
    <scope>IDENTIFICATION</scope>
</reference>
<organism evidence="1">
    <name type="scientific">Oryza brachyantha</name>
    <name type="common">malo sina</name>
    <dbReference type="NCBI Taxonomy" id="4533"/>
    <lineage>
        <taxon>Eukaryota</taxon>
        <taxon>Viridiplantae</taxon>
        <taxon>Streptophyta</taxon>
        <taxon>Embryophyta</taxon>
        <taxon>Tracheophyta</taxon>
        <taxon>Spermatophyta</taxon>
        <taxon>Magnoliopsida</taxon>
        <taxon>Liliopsida</taxon>
        <taxon>Poales</taxon>
        <taxon>Poaceae</taxon>
        <taxon>BOP clade</taxon>
        <taxon>Oryzoideae</taxon>
        <taxon>Oryzeae</taxon>
        <taxon>Oryzinae</taxon>
        <taxon>Oryza</taxon>
    </lineage>
</organism>
<dbReference type="HOGENOM" id="CLU_3074894_0_0_1"/>
<evidence type="ECO:0000313" key="1">
    <source>
        <dbReference type="EnsemblPlants" id="OB08G23740.1"/>
    </source>
</evidence>
<keyword evidence="2" id="KW-1185">Reference proteome</keyword>
<dbReference type="Proteomes" id="UP000006038">
    <property type="component" value="Chromosome 8"/>
</dbReference>
<name>J3MTE4_ORYBR</name>
<protein>
    <submittedName>
        <fullName evidence="1">Uncharacterized protein</fullName>
    </submittedName>
</protein>
<reference evidence="1" key="1">
    <citation type="journal article" date="2013" name="Nat. Commun.">
        <title>Whole-genome sequencing of Oryza brachyantha reveals mechanisms underlying Oryza genome evolution.</title>
        <authorList>
            <person name="Chen J."/>
            <person name="Huang Q."/>
            <person name="Gao D."/>
            <person name="Wang J."/>
            <person name="Lang Y."/>
            <person name="Liu T."/>
            <person name="Li B."/>
            <person name="Bai Z."/>
            <person name="Luis Goicoechea J."/>
            <person name="Liang C."/>
            <person name="Chen C."/>
            <person name="Zhang W."/>
            <person name="Sun S."/>
            <person name="Liao Y."/>
            <person name="Zhang X."/>
            <person name="Yang L."/>
            <person name="Song C."/>
            <person name="Wang M."/>
            <person name="Shi J."/>
            <person name="Liu G."/>
            <person name="Liu J."/>
            <person name="Zhou H."/>
            <person name="Zhou W."/>
            <person name="Yu Q."/>
            <person name="An N."/>
            <person name="Chen Y."/>
            <person name="Cai Q."/>
            <person name="Wang B."/>
            <person name="Liu B."/>
            <person name="Min J."/>
            <person name="Huang Y."/>
            <person name="Wu H."/>
            <person name="Li Z."/>
            <person name="Zhang Y."/>
            <person name="Yin Y."/>
            <person name="Song W."/>
            <person name="Jiang J."/>
            <person name="Jackson S.A."/>
            <person name="Wing R.A."/>
            <person name="Wang J."/>
            <person name="Chen M."/>
        </authorList>
    </citation>
    <scope>NUCLEOTIDE SEQUENCE [LARGE SCALE GENOMIC DNA]</scope>
    <source>
        <strain evidence="1">cv. IRGC 101232</strain>
    </source>
</reference>
<evidence type="ECO:0000313" key="2">
    <source>
        <dbReference type="Proteomes" id="UP000006038"/>
    </source>
</evidence>
<sequence length="53" mass="5673">ELLQRPGIDVGLESAQHEIKHGAIVFFTELLSILQSNITQCVQNLGVTGAGLL</sequence>